<evidence type="ECO:0000256" key="1">
    <source>
        <dbReference type="ARBA" id="ARBA00010211"/>
    </source>
</evidence>
<evidence type="ECO:0000259" key="3">
    <source>
        <dbReference type="Pfam" id="PF01557"/>
    </source>
</evidence>
<dbReference type="eggNOG" id="COG3970">
    <property type="taxonomic scope" value="Bacteria"/>
</dbReference>
<evidence type="ECO:0000313" key="4">
    <source>
        <dbReference type="EMBL" id="EMS31684.1"/>
    </source>
</evidence>
<dbReference type="OrthoDB" id="9779415at2"/>
<dbReference type="InterPro" id="IPR011234">
    <property type="entry name" value="Fumarylacetoacetase-like_C"/>
</dbReference>
<dbReference type="Pfam" id="PF01557">
    <property type="entry name" value="FAA_hydrolase"/>
    <property type="match status" value="1"/>
</dbReference>
<accession>M7X9S3</accession>
<dbReference type="RefSeq" id="WP_008630390.1">
    <property type="nucleotide sequence ID" value="NZ_AMZY02000018.1"/>
</dbReference>
<dbReference type="SUPFAM" id="SSF56529">
    <property type="entry name" value="FAH"/>
    <property type="match status" value="1"/>
</dbReference>
<dbReference type="InParanoid" id="M7X9S3"/>
<dbReference type="InterPro" id="IPR036663">
    <property type="entry name" value="Fumarylacetoacetase_C_sf"/>
</dbReference>
<dbReference type="STRING" id="1239962.C943_01955"/>
<dbReference type="Proteomes" id="UP000010953">
    <property type="component" value="Unassembled WGS sequence"/>
</dbReference>
<gene>
    <name evidence="4" type="ORF">C943_01955</name>
</gene>
<keyword evidence="4" id="KW-0378">Hydrolase</keyword>
<dbReference type="Gene3D" id="3.90.850.10">
    <property type="entry name" value="Fumarylacetoacetase-like, C-terminal domain"/>
    <property type="match status" value="1"/>
</dbReference>
<proteinExistence type="inferred from homology"/>
<dbReference type="GO" id="GO:0046872">
    <property type="term" value="F:metal ion binding"/>
    <property type="evidence" value="ECO:0007669"/>
    <property type="project" value="UniProtKB-KW"/>
</dbReference>
<reference evidence="4" key="1">
    <citation type="submission" date="2013-01" db="EMBL/GenBank/DDBJ databases">
        <title>Genome assembly of Mariniradius saccharolyticus AK6.</title>
        <authorList>
            <person name="Vaidya B."/>
            <person name="Khatri I."/>
            <person name="Tanuku N.R.S."/>
            <person name="Subramanian S."/>
            <person name="Pinnaka A."/>
        </authorList>
    </citation>
    <scope>NUCLEOTIDE SEQUENCE [LARGE SCALE GENOMIC DNA]</scope>
    <source>
        <strain evidence="4">AK6</strain>
    </source>
</reference>
<evidence type="ECO:0000256" key="2">
    <source>
        <dbReference type="ARBA" id="ARBA00022723"/>
    </source>
</evidence>
<dbReference type="GO" id="GO:0016787">
    <property type="term" value="F:hydrolase activity"/>
    <property type="evidence" value="ECO:0007669"/>
    <property type="project" value="UniProtKB-KW"/>
</dbReference>
<protein>
    <submittedName>
        <fullName evidence="4">Fumarylacetoacetate hydrolase family protein</fullName>
    </submittedName>
</protein>
<name>M7X9S3_9BACT</name>
<evidence type="ECO:0000313" key="5">
    <source>
        <dbReference type="Proteomes" id="UP000010953"/>
    </source>
</evidence>
<keyword evidence="2" id="KW-0479">Metal-binding</keyword>
<dbReference type="EMBL" id="AMZY02000018">
    <property type="protein sequence ID" value="EMS31684.1"/>
    <property type="molecule type" value="Genomic_DNA"/>
</dbReference>
<keyword evidence="5" id="KW-1185">Reference proteome</keyword>
<dbReference type="AlphaFoldDB" id="M7X9S3"/>
<dbReference type="PANTHER" id="PTHR42796">
    <property type="entry name" value="FUMARYLACETOACETATE HYDROLASE DOMAIN-CONTAINING PROTEIN 2A-RELATED"/>
    <property type="match status" value="1"/>
</dbReference>
<feature type="domain" description="Fumarylacetoacetase-like C-terminal" evidence="3">
    <location>
        <begin position="97"/>
        <end position="273"/>
    </location>
</feature>
<comment type="similarity">
    <text evidence="1">Belongs to the FAH family.</text>
</comment>
<organism evidence="4 5">
    <name type="scientific">Mariniradius saccharolyticus AK6</name>
    <dbReference type="NCBI Taxonomy" id="1239962"/>
    <lineage>
        <taxon>Bacteria</taxon>
        <taxon>Pseudomonadati</taxon>
        <taxon>Bacteroidota</taxon>
        <taxon>Cytophagia</taxon>
        <taxon>Cytophagales</taxon>
        <taxon>Cyclobacteriaceae</taxon>
        <taxon>Mariniradius</taxon>
    </lineage>
</organism>
<dbReference type="GO" id="GO:0044281">
    <property type="term" value="P:small molecule metabolic process"/>
    <property type="evidence" value="ECO:0007669"/>
    <property type="project" value="UniProtKB-ARBA"/>
</dbReference>
<sequence>MKLYRSEKGIILEQDGRFVLSKHSDWDALVNQPNLHTVLQKEFESADTLVEKPEKLLAPLGTQEVWAAGVTYFRSREARMEESKESGAAVFYSKVYEAERPELFFKSTPSRVAEPGGKVLIRRDSKWNVPEPELTLFINSQHEIAGYTIGNDMSSRDIEGENPLYLPQAKCYDRSAAIGPCLWVPKSPIDPDAKINMSIERNWKTVFSGQISINQMKRKHGELVEFLTREMSFPKGAYLMTGTCLVPDNNFTLQVGDIIHIDIEGIGRLSNIVDMRS</sequence>
<comment type="caution">
    <text evidence="4">The sequence shown here is derived from an EMBL/GenBank/DDBJ whole genome shotgun (WGS) entry which is preliminary data.</text>
</comment>
<dbReference type="InterPro" id="IPR051121">
    <property type="entry name" value="FAH"/>
</dbReference>
<dbReference type="PANTHER" id="PTHR42796:SF7">
    <property type="entry name" value="2-DEHYDRO-3-DEOXY-D-ARABINONATE DEHYDRATASE"/>
    <property type="match status" value="1"/>
</dbReference>